<comment type="caution">
    <text evidence="3">The sequence shown here is derived from an EMBL/GenBank/DDBJ whole genome shotgun (WGS) entry which is preliminary data.</text>
</comment>
<evidence type="ECO:0000259" key="2">
    <source>
        <dbReference type="SMART" id="SM00460"/>
    </source>
</evidence>
<dbReference type="AlphaFoldDB" id="A0A928KQR1"/>
<organism evidence="3 4">
    <name type="scientific">Faecalispora sporosphaeroides</name>
    <dbReference type="NCBI Taxonomy" id="1549"/>
    <lineage>
        <taxon>Bacteria</taxon>
        <taxon>Bacillati</taxon>
        <taxon>Bacillota</taxon>
        <taxon>Clostridia</taxon>
        <taxon>Eubacteriales</taxon>
        <taxon>Oscillospiraceae</taxon>
        <taxon>Faecalispora</taxon>
    </lineage>
</organism>
<dbReference type="InterPro" id="IPR038765">
    <property type="entry name" value="Papain-like_cys_pep_sf"/>
</dbReference>
<evidence type="ECO:0000256" key="1">
    <source>
        <dbReference type="SAM" id="SignalP"/>
    </source>
</evidence>
<dbReference type="SMART" id="SM00460">
    <property type="entry name" value="TGc"/>
    <property type="match status" value="1"/>
</dbReference>
<dbReference type="Proteomes" id="UP000754750">
    <property type="component" value="Unassembled WGS sequence"/>
</dbReference>
<accession>A0A928KQR1</accession>
<feature type="signal peptide" evidence="1">
    <location>
        <begin position="1"/>
        <end position="34"/>
    </location>
</feature>
<feature type="chain" id="PRO_5038447959" evidence="1">
    <location>
        <begin position="35"/>
        <end position="330"/>
    </location>
</feature>
<name>A0A928KQR1_9FIRM</name>
<dbReference type="Gene3D" id="3.10.620.30">
    <property type="match status" value="1"/>
</dbReference>
<dbReference type="InterPro" id="IPR002931">
    <property type="entry name" value="Transglutaminase-like"/>
</dbReference>
<dbReference type="EMBL" id="SVNY01000002">
    <property type="protein sequence ID" value="MBE6833003.1"/>
    <property type="molecule type" value="Genomic_DNA"/>
</dbReference>
<reference evidence="3" key="1">
    <citation type="submission" date="2019-04" db="EMBL/GenBank/DDBJ databases">
        <title>Evolution of Biomass-Degrading Anaerobic Consortia Revealed by Metagenomics.</title>
        <authorList>
            <person name="Peng X."/>
        </authorList>
    </citation>
    <scope>NUCLEOTIDE SEQUENCE</scope>
    <source>
        <strain evidence="3">SIG551</strain>
    </source>
</reference>
<feature type="domain" description="Transglutaminase-like" evidence="2">
    <location>
        <begin position="243"/>
        <end position="302"/>
    </location>
</feature>
<proteinExistence type="predicted"/>
<dbReference type="PROSITE" id="PS51257">
    <property type="entry name" value="PROKAR_LIPOPROTEIN"/>
    <property type="match status" value="1"/>
</dbReference>
<protein>
    <submittedName>
        <fullName evidence="3">Transglutaminase domain-containing protein</fullName>
    </submittedName>
</protein>
<dbReference type="PANTHER" id="PTHR33490">
    <property type="entry name" value="BLR5614 PROTEIN-RELATED"/>
    <property type="match status" value="1"/>
</dbReference>
<dbReference type="SUPFAM" id="SSF54001">
    <property type="entry name" value="Cysteine proteinases"/>
    <property type="match status" value="1"/>
</dbReference>
<evidence type="ECO:0000313" key="4">
    <source>
        <dbReference type="Proteomes" id="UP000754750"/>
    </source>
</evidence>
<dbReference type="Pfam" id="PF01841">
    <property type="entry name" value="Transglut_core"/>
    <property type="match status" value="1"/>
</dbReference>
<dbReference type="RefSeq" id="WP_326840141.1">
    <property type="nucleotide sequence ID" value="NZ_JBKWRC010000001.1"/>
</dbReference>
<evidence type="ECO:0000313" key="3">
    <source>
        <dbReference type="EMBL" id="MBE6833003.1"/>
    </source>
</evidence>
<sequence>MKKSRSPHTKRIAALCLLLAGAPLLGACAPASFAGVTAHSSVLSVAAPLNRPAHAESRVAAPNDGVVTRMALESVPFQTAASAVYSRNGVIIDAGTASNGYIQIKYAGAQKRLKVQIRKDSAAYNYDLNSNGTPEIYSLQMGSGQYSVRVLENVSGNYYKELYNLPLAVTLSSETAPFLHANQYVNYSASSLAAKKAAELCAASGTDVEKLKAIYNYMIKTIKYDTDKAVGVTSSYVPNVDAVLTTQKGICFDYSSLMAAMLRSQGIPSKVVIGSVDTLAVTHAWNEVYLRGTGWITIKIEVSKTGWNLMDSTLGASNTVGTGYTAARIY</sequence>
<gene>
    <name evidence="3" type="ORF">E7512_05385</name>
</gene>
<keyword evidence="1" id="KW-0732">Signal</keyword>